<keyword evidence="4" id="KW-0804">Transcription</keyword>
<dbReference type="FunFam" id="1.10.10.10:FF:000001">
    <property type="entry name" value="LysR family transcriptional regulator"/>
    <property type="match status" value="1"/>
</dbReference>
<dbReference type="Pfam" id="PF00126">
    <property type="entry name" value="HTH_1"/>
    <property type="match status" value="1"/>
</dbReference>
<organism evidence="6 7">
    <name type="scientific">Trinickia violacea</name>
    <dbReference type="NCBI Taxonomy" id="2571746"/>
    <lineage>
        <taxon>Bacteria</taxon>
        <taxon>Pseudomonadati</taxon>
        <taxon>Pseudomonadota</taxon>
        <taxon>Betaproteobacteria</taxon>
        <taxon>Burkholderiales</taxon>
        <taxon>Burkholderiaceae</taxon>
        <taxon>Trinickia</taxon>
    </lineage>
</organism>
<dbReference type="Gene3D" id="3.40.190.290">
    <property type="match status" value="1"/>
</dbReference>
<dbReference type="PANTHER" id="PTHR30537">
    <property type="entry name" value="HTH-TYPE TRANSCRIPTIONAL REGULATOR"/>
    <property type="match status" value="1"/>
</dbReference>
<dbReference type="InterPro" id="IPR036388">
    <property type="entry name" value="WH-like_DNA-bd_sf"/>
</dbReference>
<gene>
    <name evidence="6" type="ORF">FAZ95_27980</name>
</gene>
<dbReference type="AlphaFoldDB" id="A0A4P8IX68"/>
<evidence type="ECO:0000313" key="7">
    <source>
        <dbReference type="Proteomes" id="UP000298656"/>
    </source>
</evidence>
<dbReference type="OrthoDB" id="9073448at2"/>
<evidence type="ECO:0000259" key="5">
    <source>
        <dbReference type="PROSITE" id="PS50931"/>
    </source>
</evidence>
<dbReference type="Pfam" id="PF03466">
    <property type="entry name" value="LysR_substrate"/>
    <property type="match status" value="1"/>
</dbReference>
<evidence type="ECO:0000313" key="6">
    <source>
        <dbReference type="EMBL" id="QCP52947.1"/>
    </source>
</evidence>
<keyword evidence="3" id="KW-0238">DNA-binding</keyword>
<keyword evidence="2" id="KW-0805">Transcription regulation</keyword>
<dbReference type="InterPro" id="IPR036390">
    <property type="entry name" value="WH_DNA-bd_sf"/>
</dbReference>
<dbReference type="InterPro" id="IPR058163">
    <property type="entry name" value="LysR-type_TF_proteobact-type"/>
</dbReference>
<dbReference type="Gene3D" id="1.10.10.10">
    <property type="entry name" value="Winged helix-like DNA-binding domain superfamily/Winged helix DNA-binding domain"/>
    <property type="match status" value="1"/>
</dbReference>
<accession>A0A4P8IX68</accession>
<feature type="domain" description="HTH lysR-type" evidence="5">
    <location>
        <begin position="1"/>
        <end position="59"/>
    </location>
</feature>
<dbReference type="InterPro" id="IPR005119">
    <property type="entry name" value="LysR_subst-bd"/>
</dbReference>
<name>A0A4P8IX68_9BURK</name>
<dbReference type="GO" id="GO:0003700">
    <property type="term" value="F:DNA-binding transcription factor activity"/>
    <property type="evidence" value="ECO:0007669"/>
    <property type="project" value="InterPro"/>
</dbReference>
<dbReference type="PROSITE" id="PS50931">
    <property type="entry name" value="HTH_LYSR"/>
    <property type="match status" value="1"/>
</dbReference>
<dbReference type="PANTHER" id="PTHR30537:SF5">
    <property type="entry name" value="HTH-TYPE TRANSCRIPTIONAL ACTIVATOR TTDR-RELATED"/>
    <property type="match status" value="1"/>
</dbReference>
<proteinExistence type="inferred from homology"/>
<dbReference type="EMBL" id="CP040078">
    <property type="protein sequence ID" value="QCP52947.1"/>
    <property type="molecule type" value="Genomic_DNA"/>
</dbReference>
<dbReference type="SUPFAM" id="SSF53850">
    <property type="entry name" value="Periplasmic binding protein-like II"/>
    <property type="match status" value="1"/>
</dbReference>
<protein>
    <submittedName>
        <fullName evidence="6">LysR family transcriptional regulator</fullName>
    </submittedName>
</protein>
<dbReference type="Proteomes" id="UP000298656">
    <property type="component" value="Chromosome 2"/>
</dbReference>
<dbReference type="KEGG" id="tvl:FAZ95_27980"/>
<dbReference type="GO" id="GO:0003677">
    <property type="term" value="F:DNA binding"/>
    <property type="evidence" value="ECO:0007669"/>
    <property type="project" value="UniProtKB-KW"/>
</dbReference>
<keyword evidence="7" id="KW-1185">Reference proteome</keyword>
<reference evidence="6 7" key="1">
    <citation type="submission" date="2019-05" db="EMBL/GenBank/DDBJ databases">
        <title>Burkholderia sp. DHOD12, isolated from subtropical forest soil.</title>
        <authorList>
            <person name="Gao Z.-H."/>
            <person name="Qiu L.-H."/>
        </authorList>
    </citation>
    <scope>NUCLEOTIDE SEQUENCE [LARGE SCALE GENOMIC DNA]</scope>
    <source>
        <strain evidence="6 7">DHOD12</strain>
    </source>
</reference>
<comment type="similarity">
    <text evidence="1">Belongs to the LysR transcriptional regulatory family.</text>
</comment>
<evidence type="ECO:0000256" key="1">
    <source>
        <dbReference type="ARBA" id="ARBA00009437"/>
    </source>
</evidence>
<dbReference type="InterPro" id="IPR000847">
    <property type="entry name" value="LysR_HTH_N"/>
</dbReference>
<dbReference type="RefSeq" id="WP_137335718.1">
    <property type="nucleotide sequence ID" value="NZ_CP040078.1"/>
</dbReference>
<sequence>MDQLYVLRAFVTAARLRSFSKAAASLGVTTGSISKAIAKLEAAIQTRVLHRTTRSVTLTEEAQSYYLSCCRLLEELDEANRRITQEREVDSGKLRLVVHPMLVSETFSKFLSNYRAIAPNVNVMVSVQEGAVNLYAGHFDMAILPPHQVEQSAVIRRTLSKSARVLVAAPGYLGKYGKPARAADLSAHFLLLPPQSRQRGTHFIELLENSEPVKVIPMSSMDGNEVLLRAAALTGTGIAELPEAMVREDVAMGRLVPVLPGCSTSDGNVEICLFYSHRELLPARFRTFVDFCTEFFRRDSATARAESIAAAPETRRRKAAELVAA</sequence>
<dbReference type="SUPFAM" id="SSF46785">
    <property type="entry name" value="Winged helix' DNA-binding domain"/>
    <property type="match status" value="1"/>
</dbReference>
<evidence type="ECO:0000256" key="2">
    <source>
        <dbReference type="ARBA" id="ARBA00023015"/>
    </source>
</evidence>
<evidence type="ECO:0000256" key="3">
    <source>
        <dbReference type="ARBA" id="ARBA00023125"/>
    </source>
</evidence>
<evidence type="ECO:0000256" key="4">
    <source>
        <dbReference type="ARBA" id="ARBA00023163"/>
    </source>
</evidence>